<comment type="caution">
    <text evidence="5">The sequence shown here is derived from an EMBL/GenBank/DDBJ whole genome shotgun (WGS) entry which is preliminary data.</text>
</comment>
<dbReference type="Proteomes" id="UP000311382">
    <property type="component" value="Unassembled WGS sequence"/>
</dbReference>
<proteinExistence type="inferred from homology"/>
<gene>
    <name evidence="5" type="ORF">DMC30DRAFT_419036</name>
</gene>
<keyword evidence="5" id="KW-0503">Monooxygenase</keyword>
<dbReference type="InterPro" id="IPR002401">
    <property type="entry name" value="Cyt_P450_E_grp-I"/>
</dbReference>
<dbReference type="Pfam" id="PF00067">
    <property type="entry name" value="p450"/>
    <property type="match status" value="1"/>
</dbReference>
<dbReference type="GO" id="GO:0005506">
    <property type="term" value="F:iron ion binding"/>
    <property type="evidence" value="ECO:0007669"/>
    <property type="project" value="InterPro"/>
</dbReference>
<dbReference type="OrthoDB" id="1470350at2759"/>
<evidence type="ECO:0000313" key="5">
    <source>
        <dbReference type="EMBL" id="TNY18237.1"/>
    </source>
</evidence>
<dbReference type="InterPro" id="IPR001128">
    <property type="entry name" value="Cyt_P450"/>
</dbReference>
<accession>A0A5C5FN06</accession>
<protein>
    <submittedName>
        <fullName evidence="5">Putative cytochrome P450 monooxygenase</fullName>
    </submittedName>
</protein>
<dbReference type="InterPro" id="IPR036396">
    <property type="entry name" value="Cyt_P450_sf"/>
</dbReference>
<keyword evidence="2" id="KW-0479">Metal-binding</keyword>
<dbReference type="AlphaFoldDB" id="A0A5C5FN06"/>
<evidence type="ECO:0000256" key="2">
    <source>
        <dbReference type="ARBA" id="ARBA00022723"/>
    </source>
</evidence>
<keyword evidence="3" id="KW-0560">Oxidoreductase</keyword>
<evidence type="ECO:0000256" key="4">
    <source>
        <dbReference type="ARBA" id="ARBA00023004"/>
    </source>
</evidence>
<dbReference type="GO" id="GO:0020037">
    <property type="term" value="F:heme binding"/>
    <property type="evidence" value="ECO:0007669"/>
    <property type="project" value="InterPro"/>
</dbReference>
<keyword evidence="6" id="KW-1185">Reference proteome</keyword>
<organism evidence="5 6">
    <name type="scientific">Rhodotorula diobovata</name>
    <dbReference type="NCBI Taxonomy" id="5288"/>
    <lineage>
        <taxon>Eukaryota</taxon>
        <taxon>Fungi</taxon>
        <taxon>Dikarya</taxon>
        <taxon>Basidiomycota</taxon>
        <taxon>Pucciniomycotina</taxon>
        <taxon>Microbotryomycetes</taxon>
        <taxon>Sporidiobolales</taxon>
        <taxon>Sporidiobolaceae</taxon>
        <taxon>Rhodotorula</taxon>
    </lineage>
</organism>
<dbReference type="PRINTS" id="PR00385">
    <property type="entry name" value="P450"/>
</dbReference>
<comment type="similarity">
    <text evidence="1">Belongs to the cytochrome P450 family.</text>
</comment>
<dbReference type="GO" id="GO:0004497">
    <property type="term" value="F:monooxygenase activity"/>
    <property type="evidence" value="ECO:0007669"/>
    <property type="project" value="UniProtKB-KW"/>
</dbReference>
<dbReference type="PANTHER" id="PTHR24296">
    <property type="entry name" value="CYTOCHROME P450"/>
    <property type="match status" value="1"/>
</dbReference>
<dbReference type="Gene3D" id="1.10.630.10">
    <property type="entry name" value="Cytochrome P450"/>
    <property type="match status" value="1"/>
</dbReference>
<name>A0A5C5FN06_9BASI</name>
<dbReference type="GO" id="GO:0016705">
    <property type="term" value="F:oxidoreductase activity, acting on paired donors, with incorporation or reduction of molecular oxygen"/>
    <property type="evidence" value="ECO:0007669"/>
    <property type="project" value="InterPro"/>
</dbReference>
<dbReference type="EMBL" id="SOZI01000149">
    <property type="protein sequence ID" value="TNY18237.1"/>
    <property type="molecule type" value="Genomic_DNA"/>
</dbReference>
<evidence type="ECO:0000313" key="6">
    <source>
        <dbReference type="Proteomes" id="UP000311382"/>
    </source>
</evidence>
<dbReference type="PRINTS" id="PR00463">
    <property type="entry name" value="EP450I"/>
</dbReference>
<reference evidence="5 6" key="1">
    <citation type="submission" date="2019-03" db="EMBL/GenBank/DDBJ databases">
        <title>Rhodosporidium diobovatum UCD-FST 08-225 genome sequencing, assembly, and annotation.</title>
        <authorList>
            <person name="Fakankun I.U."/>
            <person name="Fristensky B."/>
            <person name="Levin D.B."/>
        </authorList>
    </citation>
    <scope>NUCLEOTIDE SEQUENCE [LARGE SCALE GENOMIC DNA]</scope>
    <source>
        <strain evidence="5 6">UCD-FST 08-225</strain>
    </source>
</reference>
<dbReference type="SUPFAM" id="SSF48264">
    <property type="entry name" value="Cytochrome P450"/>
    <property type="match status" value="1"/>
</dbReference>
<dbReference type="STRING" id="5288.A0A5C5FN06"/>
<evidence type="ECO:0000256" key="3">
    <source>
        <dbReference type="ARBA" id="ARBA00023002"/>
    </source>
</evidence>
<evidence type="ECO:0000256" key="1">
    <source>
        <dbReference type="ARBA" id="ARBA00010617"/>
    </source>
</evidence>
<sequence>MEPSLPSVETLVLAVLVAAVSVLALGLLTNSSMLTHPHALGTRPRPDLFGGSRELPLLGSLIDSLRDMGRAPEGESGVVKRFVERREVGQTGKSMSFTLPGMGRFVVLERPEHLEHVQRSRFDNYEKGEAQRTTMGQIFGGGIFVSDGARWQVHRKTSAKLFTNSTYRGIISTSTHRSTAQLLDAIDHLSTQRGEVDLSRLFFSLTLDAFCFMAFSTDPGALLAAEAGQLNPFAVALDYAQTQTQKRFQNRYWRITERLTGAAAKMRTNMSTVHAFADAIIDARVAQLEGKRAECKESAGRDDDKDDLLALYMRARGSDGEKLTKAQLRDAVINLLLAGRDTTASALSWAVFRILSHPKLVTRIRFEADSLADPTKLPFDQLKDMSWTRAVLEETVRLHPAVPNNSWTALGDDQIPNGPRIEKGDHVAWCDFLQARDPAIWGDDAGAFRPERWLDDEGKFKMDSRLHAFNGEMLATFESVAVLLALFSSFDLAFAPDYLATTPMIQTPLCAEPTPQYRHSLTMPMAQPLRVVATRRVES</sequence>
<keyword evidence="4" id="KW-0408">Iron</keyword>